<dbReference type="EMBL" id="JAWDJW010000294">
    <property type="protein sequence ID" value="KAK3081072.1"/>
    <property type="molecule type" value="Genomic_DNA"/>
</dbReference>
<reference evidence="1" key="1">
    <citation type="submission" date="2024-09" db="EMBL/GenBank/DDBJ databases">
        <title>Black Yeasts Isolated from many extreme environments.</title>
        <authorList>
            <person name="Coleine C."/>
            <person name="Stajich J.E."/>
            <person name="Selbmann L."/>
        </authorList>
    </citation>
    <scope>NUCLEOTIDE SEQUENCE</scope>
    <source>
        <strain evidence="1">CCFEE 5737</strain>
    </source>
</reference>
<name>A0ACC3DWJ0_9PEZI</name>
<comment type="caution">
    <text evidence="1">The sequence shown here is derived from an EMBL/GenBank/DDBJ whole genome shotgun (WGS) entry which is preliminary data.</text>
</comment>
<accession>A0ACC3DWJ0</accession>
<organism evidence="1 2">
    <name type="scientific">Coniosporium uncinatum</name>
    <dbReference type="NCBI Taxonomy" id="93489"/>
    <lineage>
        <taxon>Eukaryota</taxon>
        <taxon>Fungi</taxon>
        <taxon>Dikarya</taxon>
        <taxon>Ascomycota</taxon>
        <taxon>Pezizomycotina</taxon>
        <taxon>Dothideomycetes</taxon>
        <taxon>Dothideomycetes incertae sedis</taxon>
        <taxon>Coniosporium</taxon>
    </lineage>
</organism>
<evidence type="ECO:0000313" key="1">
    <source>
        <dbReference type="EMBL" id="KAK3081072.1"/>
    </source>
</evidence>
<sequence>KFLAGQWLDTFVPSTPKAGGFTITSTPEEAQPISLLSSNEEGFPYLDLAVQHSPNNPPAAWLWKAEDEITGAKLDVRVGGSFVWPPAKIEREGMKRAVFVAGGVGINPLISMISHIDRSAVWPQRVHFLYATKISGSHTAISQVLFLDRLVDIAKRNPGRFTLSLFVTGEPANFVDAQIGTLASDAGVHLMQRRLTLDDVTKAVGRPDERKDAVAYVCGPPKMTDEIVEHVQKLDRMERRRVFCEKWW</sequence>
<protein>
    <submittedName>
        <fullName evidence="1">Uncharacterized protein</fullName>
    </submittedName>
</protein>
<dbReference type="Proteomes" id="UP001186974">
    <property type="component" value="Unassembled WGS sequence"/>
</dbReference>
<feature type="non-terminal residue" evidence="1">
    <location>
        <position position="1"/>
    </location>
</feature>
<evidence type="ECO:0000313" key="2">
    <source>
        <dbReference type="Proteomes" id="UP001186974"/>
    </source>
</evidence>
<gene>
    <name evidence="1" type="ORF">LTS18_010491</name>
</gene>
<proteinExistence type="predicted"/>
<keyword evidence="2" id="KW-1185">Reference proteome</keyword>